<evidence type="ECO:0000313" key="10">
    <source>
        <dbReference type="Proteomes" id="UP000756710"/>
    </source>
</evidence>
<dbReference type="EMBL" id="JAGGLR010000001">
    <property type="protein sequence ID" value="MBP2059402.1"/>
    <property type="molecule type" value="Genomic_DNA"/>
</dbReference>
<evidence type="ECO:0000256" key="5">
    <source>
        <dbReference type="PIRSR" id="PIRSR604294-1"/>
    </source>
</evidence>
<evidence type="ECO:0000313" key="9">
    <source>
        <dbReference type="EMBL" id="MBP2059402.1"/>
    </source>
</evidence>
<dbReference type="RefSeq" id="WP_078956949.1">
    <property type="nucleotide sequence ID" value="NZ_BAABDR010000060.1"/>
</dbReference>
<evidence type="ECO:0000256" key="6">
    <source>
        <dbReference type="RuleBase" id="RU364048"/>
    </source>
</evidence>
<comment type="similarity">
    <text evidence="1 6">Belongs to the carotenoid oxygenase family.</text>
</comment>
<evidence type="ECO:0000256" key="1">
    <source>
        <dbReference type="ARBA" id="ARBA00006787"/>
    </source>
</evidence>
<dbReference type="EC" id="1.13.11.-" evidence="6"/>
<evidence type="ECO:0000256" key="2">
    <source>
        <dbReference type="ARBA" id="ARBA00022723"/>
    </source>
</evidence>
<evidence type="ECO:0000256" key="7">
    <source>
        <dbReference type="SAM" id="MobiDB-lite"/>
    </source>
</evidence>
<dbReference type="EMBL" id="LK022848">
    <property type="protein sequence ID" value="CDR11004.1"/>
    <property type="molecule type" value="Genomic_DNA"/>
</dbReference>
<reference evidence="8" key="1">
    <citation type="submission" date="2014-05" db="EMBL/GenBank/DDBJ databases">
        <authorList>
            <person name="Horn Fabian"/>
        </authorList>
    </citation>
    <scope>NUCLEOTIDE SEQUENCE</scope>
</reference>
<accession>A0A060ZWT9</accession>
<keyword evidence="10" id="KW-1185">Reference proteome</keyword>
<dbReference type="Proteomes" id="UP000756710">
    <property type="component" value="Unassembled WGS sequence"/>
</dbReference>
<feature type="binding site" evidence="5">
    <location>
        <position position="304"/>
    </location>
    <ligand>
        <name>Fe cation</name>
        <dbReference type="ChEBI" id="CHEBI:24875"/>
        <note>catalytic</note>
    </ligand>
</feature>
<dbReference type="GO" id="GO:0010436">
    <property type="term" value="F:carotenoid dioxygenase activity"/>
    <property type="evidence" value="ECO:0007669"/>
    <property type="project" value="TreeGrafter"/>
</dbReference>
<name>A0A060ZWT9_9ACTN</name>
<dbReference type="HOGENOM" id="CLU_016472_0_2_11"/>
<feature type="binding site" evidence="5">
    <location>
        <position position="243"/>
    </location>
    <ligand>
        <name>Fe cation</name>
        <dbReference type="ChEBI" id="CHEBI:24875"/>
        <note>catalytic</note>
    </ligand>
</feature>
<keyword evidence="6 9" id="KW-0223">Dioxygenase</keyword>
<dbReference type="GO" id="GO:0046872">
    <property type="term" value="F:metal ion binding"/>
    <property type="evidence" value="ECO:0007669"/>
    <property type="project" value="UniProtKB-KW"/>
</dbReference>
<feature type="region of interest" description="Disordered" evidence="7">
    <location>
        <begin position="1"/>
        <end position="34"/>
    </location>
</feature>
<proteinExistence type="inferred from homology"/>
<evidence type="ECO:0000256" key="3">
    <source>
        <dbReference type="ARBA" id="ARBA00023002"/>
    </source>
</evidence>
<dbReference type="InterPro" id="IPR004294">
    <property type="entry name" value="Carotenoid_Oase"/>
</dbReference>
<protein>
    <recommendedName>
        <fullName evidence="6">Dioxygenase</fullName>
        <ecNumber evidence="6">1.13.11.-</ecNumber>
    </recommendedName>
</protein>
<evidence type="ECO:0000256" key="4">
    <source>
        <dbReference type="ARBA" id="ARBA00023004"/>
    </source>
</evidence>
<dbReference type="Pfam" id="PF03055">
    <property type="entry name" value="RPE65"/>
    <property type="match status" value="1"/>
</dbReference>
<feature type="binding site" evidence="5">
    <location>
        <position position="195"/>
    </location>
    <ligand>
        <name>Fe cation</name>
        <dbReference type="ChEBI" id="CHEBI:24875"/>
        <note>catalytic</note>
    </ligand>
</feature>
<reference evidence="9 10" key="2">
    <citation type="submission" date="2021-03" db="EMBL/GenBank/DDBJ databases">
        <title>Genomic Encyclopedia of Type Strains, Phase IV (KMG-IV): sequencing the most valuable type-strain genomes for metagenomic binning, comparative biology and taxonomic classification.</title>
        <authorList>
            <person name="Goeker M."/>
        </authorList>
    </citation>
    <scope>NUCLEOTIDE SEQUENCE [LARGE SCALE GENOMIC DNA]</scope>
    <source>
        <strain evidence="9 10">DSM 41954</strain>
    </source>
</reference>
<sequence length="513" mass="54616">MSDRFFGTSANPAGPAKPAKPGDPAKPDESAKPPYISGHYAPVAVESTVWGLTVHGSLPPELTGRYLRNGHNPPPGVVPSHWFKGSGMVHGLRLCEGRAEWYRNRWVRTPALHDARAAANGEGAAAGGEGAVTGDGGADGAEDLAASVAGTHVIKHAGRILALQEANLPYELTPELATVGAYDFGGKLNRAMTAHPKEDPVTGELHFFSYSPLPPHLVHYVASRDGHIVREETIEGAGPSLMHDFGLTERYVVWLDLPVVFDPAERSGIPYRWSDGYRPRIGIMPRTGPPRVTWCEVEPGALLHIANAYEDPAGRVVIEGPRYDRTAWETSWKWWTGAPGHAAVPLVGSLHHRWILDPASGTAREEPLDDLVTEFPTINDSLLGRPSRYAYAVAFPGSGLEEYALVKYDAATGARQIAPTGPGRMPGEAVFVPAAGSTDGYAGEASGGGGGSEDDGYLLTVVSDLRRDVSELIVLDARDITAAPVAIVELPHRVPAGIHGSWIPDHPNAATGP</sequence>
<keyword evidence="3 6" id="KW-0560">Oxidoreductase</keyword>
<organism evidence="8">
    <name type="scientific">Streptomyces iranensis</name>
    <dbReference type="NCBI Taxonomy" id="576784"/>
    <lineage>
        <taxon>Bacteria</taxon>
        <taxon>Bacillati</taxon>
        <taxon>Actinomycetota</taxon>
        <taxon>Actinomycetes</taxon>
        <taxon>Kitasatosporales</taxon>
        <taxon>Streptomycetaceae</taxon>
        <taxon>Streptomyces</taxon>
        <taxon>Streptomyces violaceusniger group</taxon>
    </lineage>
</organism>
<feature type="binding site" evidence="5">
    <location>
        <position position="499"/>
    </location>
    <ligand>
        <name>Fe cation</name>
        <dbReference type="ChEBI" id="CHEBI:24875"/>
        <note>catalytic</note>
    </ligand>
</feature>
<keyword evidence="2 5" id="KW-0479">Metal-binding</keyword>
<dbReference type="AlphaFoldDB" id="A0A060ZWT9"/>
<evidence type="ECO:0000313" key="8">
    <source>
        <dbReference type="EMBL" id="CDR11004.1"/>
    </source>
</evidence>
<dbReference type="PANTHER" id="PTHR10543:SF89">
    <property type="entry name" value="CAROTENOID 9,10(9',10')-CLEAVAGE DIOXYGENASE 1"/>
    <property type="match status" value="1"/>
</dbReference>
<dbReference type="GO" id="GO:0016121">
    <property type="term" value="P:carotene catabolic process"/>
    <property type="evidence" value="ECO:0007669"/>
    <property type="project" value="TreeGrafter"/>
</dbReference>
<dbReference type="PANTHER" id="PTHR10543">
    <property type="entry name" value="BETA-CAROTENE DIOXYGENASE"/>
    <property type="match status" value="1"/>
</dbReference>
<keyword evidence="4 5" id="KW-0408">Iron</keyword>
<comment type="cofactor">
    <cofactor evidence="5 6">
        <name>Fe(2+)</name>
        <dbReference type="ChEBI" id="CHEBI:29033"/>
    </cofactor>
    <text evidence="5 6">Binds 1 Fe(2+) ion per subunit.</text>
</comment>
<gene>
    <name evidence="9" type="ORF">J2Z30_000398</name>
    <name evidence="8" type="ORF">SIRAN7144</name>
</gene>